<feature type="active site" description="Proton donor/acceptor" evidence="2">
    <location>
        <position position="204"/>
    </location>
</feature>
<feature type="binding site" evidence="3">
    <location>
        <position position="23"/>
    </location>
    <ligand>
        <name>a divalent metal cation</name>
        <dbReference type="ChEBI" id="CHEBI:60240"/>
    </ligand>
</feature>
<feature type="domain" description="SMP-30/Gluconolactonase/LRE-like region" evidence="4">
    <location>
        <begin position="21"/>
        <end position="263"/>
    </location>
</feature>
<dbReference type="InterPro" id="IPR011042">
    <property type="entry name" value="6-blade_b-propeller_TolB-like"/>
</dbReference>
<evidence type="ECO:0000313" key="5">
    <source>
        <dbReference type="EMBL" id="MXO54444.1"/>
    </source>
</evidence>
<feature type="binding site" evidence="3">
    <location>
        <position position="108"/>
    </location>
    <ligand>
        <name>substrate</name>
    </ligand>
</feature>
<evidence type="ECO:0000256" key="2">
    <source>
        <dbReference type="PIRSR" id="PIRSR605511-1"/>
    </source>
</evidence>
<dbReference type="Proteomes" id="UP000430272">
    <property type="component" value="Unassembled WGS sequence"/>
</dbReference>
<dbReference type="PANTHER" id="PTHR10907">
    <property type="entry name" value="REGUCALCIN"/>
    <property type="match status" value="1"/>
</dbReference>
<dbReference type="PANTHER" id="PTHR10907:SF47">
    <property type="entry name" value="REGUCALCIN"/>
    <property type="match status" value="1"/>
</dbReference>
<dbReference type="InterPro" id="IPR005511">
    <property type="entry name" value="SMP-30"/>
</dbReference>
<dbReference type="Gene3D" id="2.120.10.30">
    <property type="entry name" value="TolB, C-terminal domain"/>
    <property type="match status" value="1"/>
</dbReference>
<accession>A0A844Y877</accession>
<keyword evidence="3" id="KW-0479">Metal-binding</keyword>
<dbReference type="OrthoDB" id="2633250at2"/>
<organism evidence="5 6">
    <name type="scientific">Qipengyuania pelagi</name>
    <dbReference type="NCBI Taxonomy" id="994320"/>
    <lineage>
        <taxon>Bacteria</taxon>
        <taxon>Pseudomonadati</taxon>
        <taxon>Pseudomonadota</taxon>
        <taxon>Alphaproteobacteria</taxon>
        <taxon>Sphingomonadales</taxon>
        <taxon>Erythrobacteraceae</taxon>
        <taxon>Qipengyuania</taxon>
    </lineage>
</organism>
<protein>
    <submittedName>
        <fullName evidence="5">SMP-30/gluconolactonase/LRE family protein</fullName>
    </submittedName>
</protein>
<feature type="binding site" evidence="3">
    <location>
        <position position="158"/>
    </location>
    <ligand>
        <name>a divalent metal cation</name>
        <dbReference type="ChEBI" id="CHEBI:60240"/>
    </ligand>
</feature>
<dbReference type="SUPFAM" id="SSF63829">
    <property type="entry name" value="Calcium-dependent phosphotriesterase"/>
    <property type="match status" value="1"/>
</dbReference>
<feature type="binding site" evidence="3">
    <location>
        <position position="126"/>
    </location>
    <ligand>
        <name>substrate</name>
    </ligand>
</feature>
<dbReference type="GO" id="GO:0019853">
    <property type="term" value="P:L-ascorbic acid biosynthetic process"/>
    <property type="evidence" value="ECO:0007669"/>
    <property type="project" value="TreeGrafter"/>
</dbReference>
<keyword evidence="6" id="KW-1185">Reference proteome</keyword>
<comment type="cofactor">
    <cofactor evidence="3">
        <name>Zn(2+)</name>
        <dbReference type="ChEBI" id="CHEBI:29105"/>
    </cofactor>
    <text evidence="3">Binds 1 divalent metal cation per subunit.</text>
</comment>
<dbReference type="PRINTS" id="PR01790">
    <property type="entry name" value="SMP30FAMILY"/>
</dbReference>
<comment type="similarity">
    <text evidence="1">Belongs to the SMP-30/CGR1 family.</text>
</comment>
<sequence>MSPSSRIGFAPLATIDVGNTLGEGVVWQAQGSAFLWTDIEGRSLHRLEWPGLRHSRFDLPYRLCSFAITRDETEIVAAFEMGIAYYDFADGSIDWLARPELPVGVRFNDGRCDRTGCFVVGTMVEEPDAIAPSASGTLARLEPSGTLTTLLSGISISNALCWSPDGTKMYHADSPTGQLRAYDYPSVKPTGVGLSRYDGGMVPDGACVDAEGRIWVAAWGGSAVIVHSPDGAILDRIPVPARQPTCVAFGGWDLDILAVTSATQGIAPQDRQKDGALHLFRVEARGILEVTADYR</sequence>
<dbReference type="GO" id="GO:0004341">
    <property type="term" value="F:gluconolactonase activity"/>
    <property type="evidence" value="ECO:0007669"/>
    <property type="project" value="TreeGrafter"/>
</dbReference>
<evidence type="ECO:0000259" key="4">
    <source>
        <dbReference type="Pfam" id="PF08450"/>
    </source>
</evidence>
<evidence type="ECO:0000256" key="1">
    <source>
        <dbReference type="ARBA" id="ARBA00008853"/>
    </source>
</evidence>
<keyword evidence="3" id="KW-0862">Zinc</keyword>
<dbReference type="AlphaFoldDB" id="A0A844Y877"/>
<name>A0A844Y877_9SPHN</name>
<dbReference type="EMBL" id="WTYD01000001">
    <property type="protein sequence ID" value="MXO54444.1"/>
    <property type="molecule type" value="Genomic_DNA"/>
</dbReference>
<evidence type="ECO:0000256" key="3">
    <source>
        <dbReference type="PIRSR" id="PIRSR605511-2"/>
    </source>
</evidence>
<reference evidence="5 6" key="1">
    <citation type="submission" date="2019-12" db="EMBL/GenBank/DDBJ databases">
        <title>Genomic-based taxomic classification of the family Erythrobacteraceae.</title>
        <authorList>
            <person name="Xu L."/>
        </authorList>
    </citation>
    <scope>NUCLEOTIDE SEQUENCE [LARGE SCALE GENOMIC DNA]</scope>
    <source>
        <strain evidence="5 6">JCM 17468</strain>
    </source>
</reference>
<dbReference type="InterPro" id="IPR013658">
    <property type="entry name" value="SGL"/>
</dbReference>
<dbReference type="GO" id="GO:0005509">
    <property type="term" value="F:calcium ion binding"/>
    <property type="evidence" value="ECO:0007669"/>
    <property type="project" value="TreeGrafter"/>
</dbReference>
<gene>
    <name evidence="5" type="ORF">GRI47_10575</name>
</gene>
<comment type="caution">
    <text evidence="5">The sequence shown here is derived from an EMBL/GenBank/DDBJ whole genome shotgun (WGS) entry which is preliminary data.</text>
</comment>
<feature type="binding site" evidence="3">
    <location>
        <position position="106"/>
    </location>
    <ligand>
        <name>substrate</name>
    </ligand>
</feature>
<proteinExistence type="inferred from homology"/>
<dbReference type="Pfam" id="PF08450">
    <property type="entry name" value="SGL"/>
    <property type="match status" value="1"/>
</dbReference>
<evidence type="ECO:0000313" key="6">
    <source>
        <dbReference type="Proteomes" id="UP000430272"/>
    </source>
</evidence>
<feature type="binding site" evidence="3">
    <location>
        <position position="204"/>
    </location>
    <ligand>
        <name>a divalent metal cation</name>
        <dbReference type="ChEBI" id="CHEBI:60240"/>
    </ligand>
</feature>
<dbReference type="RefSeq" id="WP_160661187.1">
    <property type="nucleotide sequence ID" value="NZ_BAABDV010000001.1"/>
</dbReference>